<dbReference type="InterPro" id="IPR033399">
    <property type="entry name" value="TP_0789-like"/>
</dbReference>
<feature type="chain" id="PRO_5003551024" description="Uncharacterized protein TP-0789 domain-containing protein" evidence="1">
    <location>
        <begin position="21"/>
        <end position="258"/>
    </location>
</feature>
<gene>
    <name evidence="3" type="ORF">HMPREF9944_02514</name>
</gene>
<dbReference type="HOGENOM" id="CLU_074356_1_0_10"/>
<accession>H1HQS0</accession>
<evidence type="ECO:0000313" key="4">
    <source>
        <dbReference type="Proteomes" id="UP000003167"/>
    </source>
</evidence>
<organism evidence="3 4">
    <name type="scientific">Segatella maculosa OT 289</name>
    <dbReference type="NCBI Taxonomy" id="999422"/>
    <lineage>
        <taxon>Bacteria</taxon>
        <taxon>Pseudomonadati</taxon>
        <taxon>Bacteroidota</taxon>
        <taxon>Bacteroidia</taxon>
        <taxon>Bacteroidales</taxon>
        <taxon>Prevotellaceae</taxon>
        <taxon>Segatella</taxon>
    </lineage>
</organism>
<evidence type="ECO:0000313" key="3">
    <source>
        <dbReference type="EMBL" id="EHO65943.1"/>
    </source>
</evidence>
<reference evidence="3 4" key="1">
    <citation type="submission" date="2011-12" db="EMBL/GenBank/DDBJ databases">
        <title>The Genome Sequence of Prevotella maculosa OT 289.</title>
        <authorList>
            <consortium name="The Broad Institute Genome Sequencing Platform"/>
            <person name="Earl A."/>
            <person name="Ward D."/>
            <person name="Feldgarden M."/>
            <person name="Gevers D."/>
            <person name="Izard J."/>
            <person name="Blanton J.M."/>
            <person name="Mathney J."/>
            <person name="Tanner A.C."/>
            <person name="Dewhirst F.E."/>
            <person name="Young S.K."/>
            <person name="Zeng Q."/>
            <person name="Gargeya S."/>
            <person name="Fitzgerald M."/>
            <person name="Haas B."/>
            <person name="Abouelleil A."/>
            <person name="Alvarado L."/>
            <person name="Arachchi H.M."/>
            <person name="Berlin A."/>
            <person name="Chapman S.B."/>
            <person name="Gearin G."/>
            <person name="Goldberg J."/>
            <person name="Griggs A."/>
            <person name="Gujja S."/>
            <person name="Hansen M."/>
            <person name="Heiman D."/>
            <person name="Howarth C."/>
            <person name="Larimer J."/>
            <person name="Lui A."/>
            <person name="MacDonald P.J.P."/>
            <person name="McCowen C."/>
            <person name="Montmayeur A."/>
            <person name="Murphy C."/>
            <person name="Neiman D."/>
            <person name="Pearson M."/>
            <person name="Priest M."/>
            <person name="Roberts A."/>
            <person name="Saif S."/>
            <person name="Shea T."/>
            <person name="Sisk P."/>
            <person name="Stolte C."/>
            <person name="Sykes S."/>
            <person name="Wortman J."/>
            <person name="Nusbaum C."/>
            <person name="Birren B."/>
        </authorList>
    </citation>
    <scope>NUCLEOTIDE SEQUENCE [LARGE SCALE GENOMIC DNA]</scope>
    <source>
        <strain evidence="3 4">OT 289</strain>
    </source>
</reference>
<dbReference type="PATRIC" id="fig|999422.3.peg.2632"/>
<evidence type="ECO:0000256" key="1">
    <source>
        <dbReference type="SAM" id="SignalP"/>
    </source>
</evidence>
<dbReference type="Proteomes" id="UP000003167">
    <property type="component" value="Unassembled WGS sequence"/>
</dbReference>
<feature type="signal peptide" evidence="1">
    <location>
        <begin position="1"/>
        <end position="20"/>
    </location>
</feature>
<protein>
    <recommendedName>
        <fullName evidence="2">Uncharacterized protein TP-0789 domain-containing protein</fullName>
    </recommendedName>
</protein>
<comment type="caution">
    <text evidence="3">The sequence shown here is derived from an EMBL/GenBank/DDBJ whole genome shotgun (WGS) entry which is preliminary data.</text>
</comment>
<keyword evidence="4" id="KW-1185">Reference proteome</keyword>
<sequence length="258" mass="29514">MKTIFLSAILLACSAISASAAGLMGRDVMLKVKNRPDGDTRYAALTMTLIQKNGNRRERKLVSWAMDVGKDSKRVMFFTYPGDVKGTGFLTWDYDNAKREDDRWLYLPAMKKTRRISGKSSKTDYFMGSDFTYDDMSSRNVDEETHTLLREEMLGGQKCWVVQSVPNDKHGIYSKRITWIRQDCAVVVKAEYYDKLDKLHRSLVVSNVSKVQGFWVMGRMEMSNVQTGHKTILQMSDQKFDLKIDAALFTVARLEKGI</sequence>
<evidence type="ECO:0000259" key="2">
    <source>
        <dbReference type="Pfam" id="PF17131"/>
    </source>
</evidence>
<dbReference type="EMBL" id="AGEK01000049">
    <property type="protein sequence ID" value="EHO65943.1"/>
    <property type="molecule type" value="Genomic_DNA"/>
</dbReference>
<proteinExistence type="predicted"/>
<dbReference type="CDD" id="cd16329">
    <property type="entry name" value="LolA_like"/>
    <property type="match status" value="1"/>
</dbReference>
<dbReference type="OrthoDB" id="9803781at2"/>
<name>H1HQS0_9BACT</name>
<dbReference type="STRING" id="999422.HMPREF9944_02514"/>
<dbReference type="RefSeq" id="WP_008566654.1">
    <property type="nucleotide sequence ID" value="NZ_JH594515.1"/>
</dbReference>
<dbReference type="Gene3D" id="2.50.20.10">
    <property type="entry name" value="Lipoprotein localisation LolA/LolB/LppX"/>
    <property type="match status" value="1"/>
</dbReference>
<dbReference type="AlphaFoldDB" id="H1HQS0"/>
<dbReference type="Pfam" id="PF17131">
    <property type="entry name" value="LolA_like"/>
    <property type="match status" value="1"/>
</dbReference>
<keyword evidence="1" id="KW-0732">Signal</keyword>
<feature type="domain" description="Uncharacterized protein TP-0789" evidence="2">
    <location>
        <begin position="71"/>
        <end position="256"/>
    </location>
</feature>